<evidence type="ECO:0000313" key="2">
    <source>
        <dbReference type="EMBL" id="KEO81257.1"/>
    </source>
</evidence>
<dbReference type="AlphaFoldDB" id="A0A074M5I8"/>
<dbReference type="Gene3D" id="3.60.15.10">
    <property type="entry name" value="Ribonuclease Z/Hydroxyacylglutathione hydrolase-like"/>
    <property type="match status" value="1"/>
</dbReference>
<dbReference type="PANTHER" id="PTHR42951">
    <property type="entry name" value="METALLO-BETA-LACTAMASE DOMAIN-CONTAINING"/>
    <property type="match status" value="1"/>
</dbReference>
<protein>
    <recommendedName>
        <fullName evidence="1">Metallo-beta-lactamase domain-containing protein</fullName>
    </recommendedName>
</protein>
<feature type="domain" description="Metallo-beta-lactamase" evidence="1">
    <location>
        <begin position="34"/>
        <end position="248"/>
    </location>
</feature>
<sequence>MATADLLTASKHFTLERLADGVYAAIENTGFGAFSNAGFVDLGDRTLVFDSFQTPQAAQDLRAAAEQLTGKPVSILVNSHRHGDHVRGNQVFRDAVILSTELTRELIGQDRARVAQQRDGIHGYHASLPAKVEAAQTEEERRALEMQLSQIGEICETIDTLELTLPTVTFSEQLVIHGTKRRAELFCFGGGHSPSDTFLYLPEEKIVFFADLLFTSGHLAVWEDAREWHRILTRVQEEFAMDVLVPGHGSVGTREDLAKNLRYLEVFLQTIEEGKARGLSEDELQKLPIPEELAGLAYPNNWASSLRVQAVK</sequence>
<proteinExistence type="predicted"/>
<keyword evidence="3" id="KW-1185">Reference proteome</keyword>
<gene>
    <name evidence="2" type="ORF">EL26_21895</name>
</gene>
<dbReference type="RefSeq" id="WP_052036646.1">
    <property type="nucleotide sequence ID" value="NZ_JMIR01000042.1"/>
</dbReference>
<dbReference type="STRING" id="1157490.EL26_21895"/>
<dbReference type="EMBL" id="JMIR01000042">
    <property type="protein sequence ID" value="KEO81257.1"/>
    <property type="molecule type" value="Genomic_DNA"/>
</dbReference>
<dbReference type="Pfam" id="PF00753">
    <property type="entry name" value="Lactamase_B"/>
    <property type="match status" value="1"/>
</dbReference>
<dbReference type="Proteomes" id="UP000027931">
    <property type="component" value="Unassembled WGS sequence"/>
</dbReference>
<dbReference type="InterPro" id="IPR036866">
    <property type="entry name" value="RibonucZ/Hydroxyglut_hydro"/>
</dbReference>
<evidence type="ECO:0000313" key="3">
    <source>
        <dbReference type="Proteomes" id="UP000027931"/>
    </source>
</evidence>
<name>A0A074M5I8_9BACL</name>
<dbReference type="OrthoDB" id="420651at2"/>
<dbReference type="eggNOG" id="COG0491">
    <property type="taxonomic scope" value="Bacteria"/>
</dbReference>
<dbReference type="SUPFAM" id="SSF56281">
    <property type="entry name" value="Metallo-hydrolase/oxidoreductase"/>
    <property type="match status" value="1"/>
</dbReference>
<dbReference type="SMART" id="SM00849">
    <property type="entry name" value="Lactamase_B"/>
    <property type="match status" value="1"/>
</dbReference>
<accession>A0A074M5I8</accession>
<evidence type="ECO:0000259" key="1">
    <source>
        <dbReference type="SMART" id="SM00849"/>
    </source>
</evidence>
<dbReference type="CDD" id="cd16282">
    <property type="entry name" value="metallo-hydrolase-like_MBL-fold"/>
    <property type="match status" value="1"/>
</dbReference>
<organism evidence="2 3">
    <name type="scientific">Tumebacillus flagellatus</name>
    <dbReference type="NCBI Taxonomy" id="1157490"/>
    <lineage>
        <taxon>Bacteria</taxon>
        <taxon>Bacillati</taxon>
        <taxon>Bacillota</taxon>
        <taxon>Bacilli</taxon>
        <taxon>Bacillales</taxon>
        <taxon>Alicyclobacillaceae</taxon>
        <taxon>Tumebacillus</taxon>
    </lineage>
</organism>
<dbReference type="InterPro" id="IPR050855">
    <property type="entry name" value="NDM-1-like"/>
</dbReference>
<reference evidence="2 3" key="1">
    <citation type="journal article" date="2013" name="Int. J. Syst. Evol. Microbiol.">
        <title>Tumebacillus flagellatus sp. nov., an alpha-amylase/pullulanase-producing bacterium isolated from cassava wastewater.</title>
        <authorList>
            <person name="Wang Q."/>
            <person name="Xie N."/>
            <person name="Qin Y."/>
            <person name="Shen N."/>
            <person name="Zhu J."/>
            <person name="Mi H."/>
            <person name="Huang R."/>
        </authorList>
    </citation>
    <scope>NUCLEOTIDE SEQUENCE [LARGE SCALE GENOMIC DNA]</scope>
    <source>
        <strain evidence="2 3">GST4</strain>
    </source>
</reference>
<comment type="caution">
    <text evidence="2">The sequence shown here is derived from an EMBL/GenBank/DDBJ whole genome shotgun (WGS) entry which is preliminary data.</text>
</comment>
<dbReference type="PANTHER" id="PTHR42951:SF4">
    <property type="entry name" value="ACYL-COENZYME A THIOESTERASE MBLAC2"/>
    <property type="match status" value="1"/>
</dbReference>
<dbReference type="InterPro" id="IPR001279">
    <property type="entry name" value="Metallo-B-lactamas"/>
</dbReference>